<dbReference type="AlphaFoldDB" id="A0A397J4S2"/>
<comment type="similarity">
    <text evidence="1">Belongs to the sel-1 family.</text>
</comment>
<dbReference type="PANTHER" id="PTHR11102:SF160">
    <property type="entry name" value="ERAD-ASSOCIATED E3 UBIQUITIN-PROTEIN LIGASE COMPONENT HRD3"/>
    <property type="match status" value="1"/>
</dbReference>
<dbReference type="SUPFAM" id="SSF81901">
    <property type="entry name" value="HCP-like"/>
    <property type="match status" value="1"/>
</dbReference>
<evidence type="ECO:0000313" key="3">
    <source>
        <dbReference type="Proteomes" id="UP000266861"/>
    </source>
</evidence>
<keyword evidence="3" id="KW-1185">Reference proteome</keyword>
<reference evidence="2 3" key="1">
    <citation type="submission" date="2018-08" db="EMBL/GenBank/DDBJ databases">
        <title>Genome and evolution of the arbuscular mycorrhizal fungus Diversispora epigaea (formerly Glomus versiforme) and its bacterial endosymbionts.</title>
        <authorList>
            <person name="Sun X."/>
            <person name="Fei Z."/>
            <person name="Harrison M."/>
        </authorList>
    </citation>
    <scope>NUCLEOTIDE SEQUENCE [LARGE SCALE GENOMIC DNA]</scope>
    <source>
        <strain evidence="2 3">IT104</strain>
    </source>
</reference>
<dbReference type="OrthoDB" id="2384430at2759"/>
<dbReference type="InterPro" id="IPR006597">
    <property type="entry name" value="Sel1-like"/>
</dbReference>
<dbReference type="STRING" id="1348612.A0A397J4S2"/>
<dbReference type="InterPro" id="IPR011990">
    <property type="entry name" value="TPR-like_helical_dom_sf"/>
</dbReference>
<evidence type="ECO:0000313" key="2">
    <source>
        <dbReference type="EMBL" id="RHZ79870.1"/>
    </source>
</evidence>
<dbReference type="SMART" id="SM00671">
    <property type="entry name" value="SEL1"/>
    <property type="match status" value="2"/>
</dbReference>
<organism evidence="2 3">
    <name type="scientific">Diversispora epigaea</name>
    <dbReference type="NCBI Taxonomy" id="1348612"/>
    <lineage>
        <taxon>Eukaryota</taxon>
        <taxon>Fungi</taxon>
        <taxon>Fungi incertae sedis</taxon>
        <taxon>Mucoromycota</taxon>
        <taxon>Glomeromycotina</taxon>
        <taxon>Glomeromycetes</taxon>
        <taxon>Diversisporales</taxon>
        <taxon>Diversisporaceae</taxon>
        <taxon>Diversispora</taxon>
    </lineage>
</organism>
<dbReference type="EMBL" id="PQFF01000131">
    <property type="protein sequence ID" value="RHZ79870.1"/>
    <property type="molecule type" value="Genomic_DNA"/>
</dbReference>
<accession>A0A397J4S2</accession>
<name>A0A397J4S2_9GLOM</name>
<gene>
    <name evidence="2" type="ORF">Glove_140g87</name>
</gene>
<protein>
    <submittedName>
        <fullName evidence="2">Uncharacterized protein</fullName>
    </submittedName>
</protein>
<dbReference type="Pfam" id="PF08238">
    <property type="entry name" value="Sel1"/>
    <property type="match status" value="3"/>
</dbReference>
<sequence length="283" mass="31897">MESSSNVDLLNNINNIAKGKREMAIPETPHKYKEIYTDCWKQILSKIIISDVNVETPQSQPYNVTDVKFNYVKPEIKSDPPFVDVATEVNGFINDLFAKNRFFTGLSLAFKFFSLAVNEIIDTSSFNYSSLKNYTISTKGLSLITSNTVIYCSQNGLGVEKNEEKAFETYLKSAEKGSQSNVGGITKGEAKLFQWKIKSVLAGNIGAIYNVVMTMIRGKAFEWFKKVAENDDVDGQCRLGKCFYEGCGTKKDIVNAIYWLNKAKENRNTDVNKLLEERISNMI</sequence>
<dbReference type="PANTHER" id="PTHR11102">
    <property type="entry name" value="SEL-1-LIKE PROTEIN"/>
    <property type="match status" value="1"/>
</dbReference>
<evidence type="ECO:0000256" key="1">
    <source>
        <dbReference type="ARBA" id="ARBA00038101"/>
    </source>
</evidence>
<dbReference type="Gene3D" id="1.25.40.10">
    <property type="entry name" value="Tetratricopeptide repeat domain"/>
    <property type="match status" value="1"/>
</dbReference>
<dbReference type="InterPro" id="IPR050767">
    <property type="entry name" value="Sel1_AlgK"/>
</dbReference>
<comment type="caution">
    <text evidence="2">The sequence shown here is derived from an EMBL/GenBank/DDBJ whole genome shotgun (WGS) entry which is preliminary data.</text>
</comment>
<proteinExistence type="inferred from homology"/>
<dbReference type="Proteomes" id="UP000266861">
    <property type="component" value="Unassembled WGS sequence"/>
</dbReference>